<evidence type="ECO:0000313" key="2">
    <source>
        <dbReference type="EMBL" id="MEA5446764.1"/>
    </source>
</evidence>
<comment type="caution">
    <text evidence="2">The sequence shown here is derived from an EMBL/GenBank/DDBJ whole genome shotgun (WGS) entry which is preliminary data.</text>
</comment>
<feature type="transmembrane region" description="Helical" evidence="1">
    <location>
        <begin position="46"/>
        <end position="68"/>
    </location>
</feature>
<keyword evidence="1" id="KW-0472">Membrane</keyword>
<keyword evidence="1" id="KW-0812">Transmembrane</keyword>
<gene>
    <name evidence="2" type="ORF">VCB98_13135</name>
</gene>
<keyword evidence="1" id="KW-1133">Transmembrane helix</keyword>
<proteinExistence type="predicted"/>
<reference evidence="2 3" key="1">
    <citation type="submission" date="2023-12" db="EMBL/GenBank/DDBJ databases">
        <title>Whole-genome sequencing of halo(alkali)philic microorganisms from hypersaline lakes.</title>
        <authorList>
            <person name="Sorokin D.Y."/>
            <person name="Merkel A.Y."/>
            <person name="Messina E."/>
            <person name="Yakimov M."/>
        </authorList>
    </citation>
    <scope>NUCLEOTIDE SEQUENCE [LARGE SCALE GENOMIC DNA]</scope>
    <source>
        <strain evidence="2 3">AB-CW1</strain>
    </source>
</reference>
<evidence type="ECO:0000256" key="1">
    <source>
        <dbReference type="SAM" id="Phobius"/>
    </source>
</evidence>
<sequence length="110" mass="11648">MSALKEGVNRIAEGGYRLMPSLLVLSSLALSVAVLWILGASLQSTWLVALIAAPVVMFLGLGLGMWLATRSSQIVGKENRVALSDATDSVSATMPLLRDHLNRVIAETDG</sequence>
<accession>A0AAP6JI25</accession>
<feature type="non-terminal residue" evidence="2">
    <location>
        <position position="110"/>
    </location>
</feature>
<dbReference type="EMBL" id="JAYGII010000054">
    <property type="protein sequence ID" value="MEA5446764.1"/>
    <property type="molecule type" value="Genomic_DNA"/>
</dbReference>
<organism evidence="2 3">
    <name type="scientific">Natronospira elongata</name>
    <dbReference type="NCBI Taxonomy" id="3110268"/>
    <lineage>
        <taxon>Bacteria</taxon>
        <taxon>Pseudomonadati</taxon>
        <taxon>Pseudomonadota</taxon>
        <taxon>Gammaproteobacteria</taxon>
        <taxon>Natronospirales</taxon>
        <taxon>Natronospiraceae</taxon>
        <taxon>Natronospira</taxon>
    </lineage>
</organism>
<name>A0AAP6JI25_9GAMM</name>
<dbReference type="Proteomes" id="UP001302316">
    <property type="component" value="Unassembled WGS sequence"/>
</dbReference>
<keyword evidence="3" id="KW-1185">Reference proteome</keyword>
<protein>
    <submittedName>
        <fullName evidence="2">Uncharacterized protein</fullName>
    </submittedName>
</protein>
<feature type="transmembrane region" description="Helical" evidence="1">
    <location>
        <begin position="21"/>
        <end position="40"/>
    </location>
</feature>
<dbReference type="RefSeq" id="WP_346053278.1">
    <property type="nucleotide sequence ID" value="NZ_JAYGII010000054.1"/>
</dbReference>
<dbReference type="AlphaFoldDB" id="A0AAP6JI25"/>
<evidence type="ECO:0000313" key="3">
    <source>
        <dbReference type="Proteomes" id="UP001302316"/>
    </source>
</evidence>